<evidence type="ECO:0000313" key="4">
    <source>
        <dbReference type="WBParaSite" id="SCUD_0000523501-mRNA-1"/>
    </source>
</evidence>
<dbReference type="GO" id="GO:0003924">
    <property type="term" value="F:GTPase activity"/>
    <property type="evidence" value="ECO:0007669"/>
    <property type="project" value="InterPro"/>
</dbReference>
<feature type="region of interest" description="Disordered" evidence="1">
    <location>
        <begin position="1"/>
        <end position="28"/>
    </location>
</feature>
<protein>
    <submittedName>
        <fullName evidence="4">Miro domain-containing protein</fullName>
    </submittedName>
</protein>
<reference evidence="4" key="1">
    <citation type="submission" date="2016-06" db="UniProtKB">
        <authorList>
            <consortium name="WormBaseParasite"/>
        </authorList>
    </citation>
    <scope>IDENTIFICATION</scope>
</reference>
<feature type="compositionally biased region" description="Basic and acidic residues" evidence="1">
    <location>
        <begin position="14"/>
        <end position="28"/>
    </location>
</feature>
<name>A0A183JR96_9TREM</name>
<evidence type="ECO:0000313" key="3">
    <source>
        <dbReference type="Proteomes" id="UP000279833"/>
    </source>
</evidence>
<dbReference type="WBParaSite" id="SCUD_0000523501-mRNA-1">
    <property type="protein sequence ID" value="SCUD_0000523501-mRNA-1"/>
    <property type="gene ID" value="SCUD_0000523501"/>
</dbReference>
<dbReference type="InterPro" id="IPR001806">
    <property type="entry name" value="Small_GTPase"/>
</dbReference>
<dbReference type="STRING" id="6186.A0A183JR96"/>
<evidence type="ECO:0000256" key="1">
    <source>
        <dbReference type="SAM" id="MobiDB-lite"/>
    </source>
</evidence>
<dbReference type="EMBL" id="UZAK01008140">
    <property type="protein sequence ID" value="VDO94135.1"/>
    <property type="molecule type" value="Genomic_DNA"/>
</dbReference>
<dbReference type="GO" id="GO:0005525">
    <property type="term" value="F:GTP binding"/>
    <property type="evidence" value="ECO:0007669"/>
    <property type="project" value="InterPro"/>
</dbReference>
<dbReference type="Proteomes" id="UP000279833">
    <property type="component" value="Unassembled WGS sequence"/>
</dbReference>
<proteinExistence type="predicted"/>
<keyword evidence="3" id="KW-1185">Reference proteome</keyword>
<accession>A0A183JR96</accession>
<dbReference type="Pfam" id="PF00071">
    <property type="entry name" value="Ras"/>
    <property type="match status" value="1"/>
</dbReference>
<dbReference type="Gene3D" id="3.40.50.300">
    <property type="entry name" value="P-loop containing nucleotide triphosphate hydrolases"/>
    <property type="match status" value="1"/>
</dbReference>
<dbReference type="InterPro" id="IPR027417">
    <property type="entry name" value="P-loop_NTPase"/>
</dbReference>
<reference evidence="2 3" key="2">
    <citation type="submission" date="2018-11" db="EMBL/GenBank/DDBJ databases">
        <authorList>
            <consortium name="Pathogen Informatics"/>
        </authorList>
    </citation>
    <scope>NUCLEOTIDE SEQUENCE [LARGE SCALE GENOMIC DNA]</scope>
    <source>
        <strain evidence="2">Dakar</strain>
        <strain evidence="3">Dakar, Senegal</strain>
    </source>
</reference>
<evidence type="ECO:0000313" key="2">
    <source>
        <dbReference type="EMBL" id="VDO94135.1"/>
    </source>
</evidence>
<gene>
    <name evidence="2" type="ORF">SCUD_LOCUS5235</name>
</gene>
<organism evidence="4">
    <name type="scientific">Schistosoma curassoni</name>
    <dbReference type="NCBI Taxonomy" id="6186"/>
    <lineage>
        <taxon>Eukaryota</taxon>
        <taxon>Metazoa</taxon>
        <taxon>Spiralia</taxon>
        <taxon>Lophotrochozoa</taxon>
        <taxon>Platyhelminthes</taxon>
        <taxon>Trematoda</taxon>
        <taxon>Digenea</taxon>
        <taxon>Strigeidida</taxon>
        <taxon>Schistosomatoidea</taxon>
        <taxon>Schistosomatidae</taxon>
        <taxon>Schistosoma</taxon>
    </lineage>
</organism>
<dbReference type="SUPFAM" id="SSF52540">
    <property type="entry name" value="P-loop containing nucleoside triphosphate hydrolases"/>
    <property type="match status" value="1"/>
</dbReference>
<sequence>MRPFDSGFSPQSPNKDEIQAQHTSVREVENNNPTTVKCILIGDKQVGKTSLVVSYTSNDYPAEYRPSALDTFCGESNCFIVMIRWFYHFLSFYYHVVLWSLEPRAAILLRGVS</sequence>
<dbReference type="AlphaFoldDB" id="A0A183JR96"/>